<keyword evidence="12" id="KW-0732">Signal</keyword>
<evidence type="ECO:0000256" key="9">
    <source>
        <dbReference type="ARBA" id="ARBA00022989"/>
    </source>
</evidence>
<comment type="similarity">
    <text evidence="3 11">Belongs to the PIGM family.</text>
</comment>
<gene>
    <name evidence="13" type="ORF">J8273_6220</name>
</gene>
<feature type="transmembrane region" description="Helical" evidence="11">
    <location>
        <begin position="201"/>
        <end position="221"/>
    </location>
</feature>
<evidence type="ECO:0000256" key="7">
    <source>
        <dbReference type="ARBA" id="ARBA00022692"/>
    </source>
</evidence>
<evidence type="ECO:0000256" key="8">
    <source>
        <dbReference type="ARBA" id="ARBA00022824"/>
    </source>
</evidence>
<comment type="caution">
    <text evidence="13">The sequence shown here is derived from an EMBL/GenBank/DDBJ whole genome shotgun (WGS) entry which is preliminary data.</text>
</comment>
<keyword evidence="6 11" id="KW-0808">Transferase</keyword>
<feature type="chain" id="PRO_5035259789" description="GPI mannosyltransferase 1" evidence="12">
    <location>
        <begin position="24"/>
        <end position="395"/>
    </location>
</feature>
<keyword evidence="10 11" id="KW-0472">Membrane</keyword>
<comment type="function">
    <text evidence="11">Catalytic subunit of the glycosylphosphatidylinositol-mannosyltransferase I complex which catalyzes the transfer of the first mannose, via an alpha-1,4 bond from a dolichol-phosphate-mannose (Dol-P-Man) to the glucosaminyl acyl phosphatidylinositol (GlcN-(acyl)PI) intermediate to generate alpha-D-Man-(1-&gt;4)-alpha-D-GlcN-(1-&gt;6)-(1-radyl,2-acyl-sn-glycero-3-phospho)-2-acyl-inositol and participates in the sixth step of the glycosylphosphatidylinositol-anchor biosynthesis.</text>
</comment>
<feature type="signal peptide" evidence="12">
    <location>
        <begin position="1"/>
        <end position="23"/>
    </location>
</feature>
<sequence length="395" mass="43998">MRTNVVALFTISIVLRVLFLVFGTRIDGSDGVQYTDIDYHVFSDAARYITEGKSPFERTTYRYTPFLALMLVPNIKQGYWFGKALFATTDILCGAALQISTHSVIATSIWLLNPFVFIVSTRGNADSLVVLCSLLALTSACSYRDNHGRASFYGSAIALGVAVHLKMYPVIYAPLLYLSVGPHRPTLHHLLRRPLPNRDQVAYTLLSGGTCLALHAAALVWCGRPYWEESVAYHFIRSDHRHNLSPWFLPLYHAYSTGPSLLSTLAFLPQAALLVGITLRYRSLPSVGAFLLTLAFVAFNKVSTAQYFVWWIAFVPYVYLHLKNFAATLLAFGLWALVFVRWLQVATRLEFHSEPVLAEVWAHSLALFVCYGLIAAAVIWSVRTRAEAGVGNGVP</sequence>
<feature type="transmembrane region" description="Helical" evidence="11">
    <location>
        <begin position="289"/>
        <end position="313"/>
    </location>
</feature>
<keyword evidence="7 11" id="KW-0812">Transmembrane</keyword>
<dbReference type="GO" id="GO:0006506">
    <property type="term" value="P:GPI anchor biosynthetic process"/>
    <property type="evidence" value="ECO:0007669"/>
    <property type="project" value="UniProtKB-UniPathway"/>
</dbReference>
<dbReference type="EMBL" id="JAHDYR010000053">
    <property type="protein sequence ID" value="KAG9391460.1"/>
    <property type="molecule type" value="Genomic_DNA"/>
</dbReference>
<proteinExistence type="inferred from homology"/>
<evidence type="ECO:0000256" key="10">
    <source>
        <dbReference type="ARBA" id="ARBA00023136"/>
    </source>
</evidence>
<feature type="transmembrane region" description="Helical" evidence="11">
    <location>
        <begin position="252"/>
        <end position="277"/>
    </location>
</feature>
<evidence type="ECO:0000313" key="13">
    <source>
        <dbReference type="EMBL" id="KAG9391460.1"/>
    </source>
</evidence>
<dbReference type="Pfam" id="PF05007">
    <property type="entry name" value="Mannosyl_trans"/>
    <property type="match status" value="1"/>
</dbReference>
<evidence type="ECO:0000256" key="12">
    <source>
        <dbReference type="SAM" id="SignalP"/>
    </source>
</evidence>
<evidence type="ECO:0000256" key="2">
    <source>
        <dbReference type="ARBA" id="ARBA00004687"/>
    </source>
</evidence>
<name>A0A8J6ASS4_9EUKA</name>
<dbReference type="UniPathway" id="UPA00196"/>
<keyword evidence="14" id="KW-1185">Reference proteome</keyword>
<protein>
    <recommendedName>
        <fullName evidence="11">GPI mannosyltransferase 1</fullName>
        <ecNumber evidence="11">2.4.1.-</ecNumber>
    </recommendedName>
    <alternativeName>
        <fullName evidence="11">GPI mannosyltransferase I</fullName>
    </alternativeName>
</protein>
<dbReference type="EC" id="2.4.1.-" evidence="11"/>
<dbReference type="GO" id="GO:1990529">
    <property type="term" value="C:glycosylphosphatidylinositol-mannosyltransferase I complex"/>
    <property type="evidence" value="ECO:0007669"/>
    <property type="project" value="TreeGrafter"/>
</dbReference>
<feature type="transmembrane region" description="Helical" evidence="11">
    <location>
        <begin position="325"/>
        <end position="344"/>
    </location>
</feature>
<keyword evidence="4 11" id="KW-0337">GPI-anchor biosynthesis</keyword>
<keyword evidence="8 11" id="KW-0256">Endoplasmic reticulum</keyword>
<dbReference type="GO" id="GO:0051751">
    <property type="term" value="F:alpha-1,4-mannosyltransferase activity"/>
    <property type="evidence" value="ECO:0007669"/>
    <property type="project" value="InterPro"/>
</dbReference>
<keyword evidence="5 11" id="KW-0328">Glycosyltransferase</keyword>
<dbReference type="Proteomes" id="UP000717585">
    <property type="component" value="Unassembled WGS sequence"/>
</dbReference>
<evidence type="ECO:0000256" key="1">
    <source>
        <dbReference type="ARBA" id="ARBA00004477"/>
    </source>
</evidence>
<dbReference type="AlphaFoldDB" id="A0A8J6ASS4"/>
<feature type="transmembrane region" description="Helical" evidence="11">
    <location>
        <begin position="152"/>
        <end position="180"/>
    </location>
</feature>
<dbReference type="GO" id="GO:0004376">
    <property type="term" value="F:GPI mannosyltransferase activity"/>
    <property type="evidence" value="ECO:0007669"/>
    <property type="project" value="InterPro"/>
</dbReference>
<comment type="caution">
    <text evidence="11">Lacks conserved residue(s) required for the propagation of feature annotation.</text>
</comment>
<evidence type="ECO:0000256" key="6">
    <source>
        <dbReference type="ARBA" id="ARBA00022679"/>
    </source>
</evidence>
<evidence type="ECO:0000256" key="5">
    <source>
        <dbReference type="ARBA" id="ARBA00022676"/>
    </source>
</evidence>
<evidence type="ECO:0000256" key="3">
    <source>
        <dbReference type="ARBA" id="ARBA00011071"/>
    </source>
</evidence>
<evidence type="ECO:0000256" key="11">
    <source>
        <dbReference type="RuleBase" id="RU365064"/>
    </source>
</evidence>
<feature type="transmembrane region" description="Helical" evidence="11">
    <location>
        <begin position="356"/>
        <end position="380"/>
    </location>
</feature>
<dbReference type="PANTHER" id="PTHR12886">
    <property type="entry name" value="PIG-M MANNOSYLTRANSFERASE"/>
    <property type="match status" value="1"/>
</dbReference>
<reference evidence="13" key="1">
    <citation type="submission" date="2021-05" db="EMBL/GenBank/DDBJ databases">
        <title>A free-living protist that lacks canonical eukaryotic 1 DNA replication and segregation systems.</title>
        <authorList>
            <person name="Salas-Leiva D.E."/>
            <person name="Tromer E.C."/>
            <person name="Curtis B.A."/>
            <person name="Jerlstrom-Hultqvist J."/>
            <person name="Kolisko M."/>
            <person name="Yi Z."/>
            <person name="Salas-Leiva J.S."/>
            <person name="Gallot-Lavallee L."/>
            <person name="Kops G.J.P.L."/>
            <person name="Archibald J.M."/>
            <person name="Simpson A.G.B."/>
            <person name="Roger A.J."/>
        </authorList>
    </citation>
    <scope>NUCLEOTIDE SEQUENCE</scope>
    <source>
        <strain evidence="13">BICM</strain>
    </source>
</reference>
<dbReference type="PANTHER" id="PTHR12886:SF0">
    <property type="entry name" value="GPI MANNOSYLTRANSFERASE 1"/>
    <property type="match status" value="1"/>
</dbReference>
<evidence type="ECO:0000256" key="4">
    <source>
        <dbReference type="ARBA" id="ARBA00022502"/>
    </source>
</evidence>
<evidence type="ECO:0000313" key="14">
    <source>
        <dbReference type="Proteomes" id="UP000717585"/>
    </source>
</evidence>
<dbReference type="GO" id="GO:0005789">
    <property type="term" value="C:endoplasmic reticulum membrane"/>
    <property type="evidence" value="ECO:0007669"/>
    <property type="project" value="UniProtKB-SubCell"/>
</dbReference>
<keyword evidence="9 11" id="KW-1133">Transmembrane helix</keyword>
<accession>A0A8J6ASS4</accession>
<comment type="pathway">
    <text evidence="2 11">Glycolipid biosynthesis; glycosylphosphatidylinositol-anchor biosynthesis.</text>
</comment>
<comment type="subcellular location">
    <subcellularLocation>
        <location evidence="1 11">Endoplasmic reticulum membrane</location>
        <topology evidence="1 11">Multi-pass membrane protein</topology>
    </subcellularLocation>
</comment>
<organism evidence="13 14">
    <name type="scientific">Carpediemonas membranifera</name>
    <dbReference type="NCBI Taxonomy" id="201153"/>
    <lineage>
        <taxon>Eukaryota</taxon>
        <taxon>Metamonada</taxon>
        <taxon>Carpediemonas-like organisms</taxon>
        <taxon>Carpediemonas</taxon>
    </lineage>
</organism>
<dbReference type="OrthoDB" id="1741594at2759"/>
<dbReference type="InterPro" id="IPR007704">
    <property type="entry name" value="PIG-M"/>
</dbReference>